<dbReference type="GO" id="GO:0008270">
    <property type="term" value="F:zinc ion binding"/>
    <property type="evidence" value="ECO:0007669"/>
    <property type="project" value="UniProtKB-KW"/>
</dbReference>
<evidence type="ECO:0000256" key="14">
    <source>
        <dbReference type="ARBA" id="ARBA00023136"/>
    </source>
</evidence>
<dbReference type="PROSITE" id="PS50178">
    <property type="entry name" value="ZF_FYVE"/>
    <property type="match status" value="1"/>
</dbReference>
<keyword evidence="7 17" id="KW-0863">Zinc-finger</keyword>
<evidence type="ECO:0000256" key="5">
    <source>
        <dbReference type="ARBA" id="ARBA00022692"/>
    </source>
</evidence>
<dbReference type="CDD" id="cd00519">
    <property type="entry name" value="Lipase_3"/>
    <property type="match status" value="1"/>
</dbReference>
<dbReference type="Gene3D" id="3.30.40.10">
    <property type="entry name" value="Zinc/RING finger domain, C3HC4 (zinc finger)"/>
    <property type="match status" value="1"/>
</dbReference>
<dbReference type="Proteomes" id="UP000789595">
    <property type="component" value="Unassembled WGS sequence"/>
</dbReference>
<evidence type="ECO:0000256" key="12">
    <source>
        <dbReference type="ARBA" id="ARBA00022989"/>
    </source>
</evidence>
<dbReference type="EMBL" id="HBIW01014196">
    <property type="protein sequence ID" value="CAE0696769.1"/>
    <property type="molecule type" value="Transcribed_RNA"/>
</dbReference>
<dbReference type="Gene3D" id="3.40.50.1820">
    <property type="entry name" value="alpha/beta hydrolase"/>
    <property type="match status" value="1"/>
</dbReference>
<comment type="cofactor">
    <cofactor evidence="1">
        <name>Ca(2+)</name>
        <dbReference type="ChEBI" id="CHEBI:29108"/>
    </cofactor>
</comment>
<name>A0A6S8V6W0_9STRA</name>
<accession>A0A6S8V6W0</accession>
<evidence type="ECO:0000256" key="9">
    <source>
        <dbReference type="ARBA" id="ARBA00022833"/>
    </source>
</evidence>
<dbReference type="SUPFAM" id="SSF53474">
    <property type="entry name" value="alpha/beta-Hydrolases"/>
    <property type="match status" value="1"/>
</dbReference>
<evidence type="ECO:0000256" key="13">
    <source>
        <dbReference type="ARBA" id="ARBA00023098"/>
    </source>
</evidence>
<keyword evidence="11" id="KW-0442">Lipid degradation</keyword>
<dbReference type="GO" id="GO:0016298">
    <property type="term" value="F:lipase activity"/>
    <property type="evidence" value="ECO:0007669"/>
    <property type="project" value="TreeGrafter"/>
</dbReference>
<reference evidence="20" key="1">
    <citation type="submission" date="2021-01" db="EMBL/GenBank/DDBJ databases">
        <authorList>
            <person name="Corre E."/>
            <person name="Pelletier E."/>
            <person name="Niang G."/>
            <person name="Scheremetjew M."/>
            <person name="Finn R."/>
            <person name="Kale V."/>
            <person name="Holt S."/>
            <person name="Cochrane G."/>
            <person name="Meng A."/>
            <person name="Brown T."/>
            <person name="Cohen L."/>
        </authorList>
    </citation>
    <scope>NUCLEOTIDE SEQUENCE</scope>
    <source>
        <strain evidence="20">CCMP1756</strain>
    </source>
</reference>
<dbReference type="OrthoDB" id="68108at2759"/>
<evidence type="ECO:0000256" key="15">
    <source>
        <dbReference type="ARBA" id="ARBA00024531"/>
    </source>
</evidence>
<dbReference type="Pfam" id="PF01363">
    <property type="entry name" value="FYVE"/>
    <property type="match status" value="1"/>
</dbReference>
<dbReference type="PANTHER" id="PTHR45792">
    <property type="entry name" value="DIACYLGLYCEROL LIPASE HOMOLOG-RELATED"/>
    <property type="match status" value="1"/>
</dbReference>
<evidence type="ECO:0000256" key="3">
    <source>
        <dbReference type="ARBA" id="ARBA00022475"/>
    </source>
</evidence>
<dbReference type="EC" id="3.1.1.116" evidence="16"/>
<dbReference type="InterPro" id="IPR011011">
    <property type="entry name" value="Znf_FYVE_PHD"/>
</dbReference>
<organism evidence="20">
    <name type="scientific">Pelagomonas calceolata</name>
    <dbReference type="NCBI Taxonomy" id="35677"/>
    <lineage>
        <taxon>Eukaryota</taxon>
        <taxon>Sar</taxon>
        <taxon>Stramenopiles</taxon>
        <taxon>Ochrophyta</taxon>
        <taxon>Pelagophyceae</taxon>
        <taxon>Pelagomonadales</taxon>
        <taxon>Pelagomonadaceae</taxon>
        <taxon>Pelagomonas</taxon>
    </lineage>
</organism>
<keyword evidence="13" id="KW-0443">Lipid metabolism</keyword>
<dbReference type="SUPFAM" id="SSF57903">
    <property type="entry name" value="FYVE/PHD zinc finger"/>
    <property type="match status" value="1"/>
</dbReference>
<evidence type="ECO:0000256" key="7">
    <source>
        <dbReference type="ARBA" id="ARBA00022771"/>
    </source>
</evidence>
<sequence>MDMLGAMGRSAMRSGSMAARAATQAGAAAVDNVSSKVCERCGDTKTGFRLTTCPCCERKICGSCGVKVVVPSQCAKSGEGCEKVSCKEECAPRCVEVARQMFSDALKASVDANVDSILNGKDDLFERPDKPVVDVSATASARRLLPLALKAVELAGYSEVIYAYKLAEGGIVAALLTPTFRVFVERVLPMLSKHIERAGAEMDTKKKGAKEAELALRLYYLACGEAVKRLSHPPDEAKGSPASSRELDSLGAYVGPAQWLYAAHELRAPQATAAWGAWYVSRLCRADGWRLVACVGASRAEDFRLAVPGLPPVRFPAWCLACRGKEAVLAFRGSTSPQDWAINSECDEVAICHENAPSDWSAHGGMVRAARAILYDCGAASAVAKLRANGFRVRCIGHSLGAGVAALATTLLNLDDPSHPQVTASLYAVPACASPALAEALKETVEAAILRDDVVPRLSEKHCARLAREVVADDAHYREAFAKDRAAYTRYCNTLGKKEGMVHASEEPPTPPPPVQKVEPVRLLSDDDVRPLVPPGRLVFCQGRDGVFEAQSADYTLEPLQAVQVTPRAVDDHSLDAIAFSLRAVKARRGSSPIVKPAPLAPAKVDEKWVPCSVCGSDVTWTSSVRGSDTARAYSTHHCRACGQVVCAFCAPAADSVAADALGETLTLPDKRVTLPSRGCLGPVRVCRPCHFRAYDL</sequence>
<dbReference type="InterPro" id="IPR052214">
    <property type="entry name" value="DAG_Lipase-Related"/>
</dbReference>
<dbReference type="InterPro" id="IPR029058">
    <property type="entry name" value="AB_hydrolase_fold"/>
</dbReference>
<keyword evidence="10" id="KW-0106">Calcium</keyword>
<dbReference type="InterPro" id="IPR013083">
    <property type="entry name" value="Znf_RING/FYVE/PHD"/>
</dbReference>
<evidence type="ECO:0000256" key="6">
    <source>
        <dbReference type="ARBA" id="ARBA00022723"/>
    </source>
</evidence>
<evidence type="ECO:0000313" key="22">
    <source>
        <dbReference type="Proteomes" id="UP000789595"/>
    </source>
</evidence>
<evidence type="ECO:0000256" key="1">
    <source>
        <dbReference type="ARBA" id="ARBA00001913"/>
    </source>
</evidence>
<keyword evidence="8" id="KW-0378">Hydrolase</keyword>
<dbReference type="SMART" id="SM00064">
    <property type="entry name" value="FYVE"/>
    <property type="match status" value="1"/>
</dbReference>
<keyword evidence="12" id="KW-1133">Transmembrane helix</keyword>
<evidence type="ECO:0000256" key="11">
    <source>
        <dbReference type="ARBA" id="ARBA00022963"/>
    </source>
</evidence>
<reference evidence="21" key="2">
    <citation type="submission" date="2021-11" db="EMBL/GenBank/DDBJ databases">
        <authorList>
            <consortium name="Genoscope - CEA"/>
            <person name="William W."/>
        </authorList>
    </citation>
    <scope>NUCLEOTIDE SEQUENCE</scope>
</reference>
<evidence type="ECO:0000313" key="21">
    <source>
        <dbReference type="EMBL" id="CAH0369628.1"/>
    </source>
</evidence>
<dbReference type="PANTHER" id="PTHR45792:SF8">
    <property type="entry name" value="DIACYLGLYCEROL LIPASE-ALPHA"/>
    <property type="match status" value="1"/>
</dbReference>
<evidence type="ECO:0000256" key="17">
    <source>
        <dbReference type="PROSITE-ProRule" id="PRU00091"/>
    </source>
</evidence>
<dbReference type="InterPro" id="IPR017455">
    <property type="entry name" value="Znf_FYVE-rel"/>
</dbReference>
<comment type="catalytic activity">
    <reaction evidence="15">
        <text>a 1,2-diacyl-sn-glycerol + H2O = a 2-acylglycerol + a fatty acid + H(+)</text>
        <dbReference type="Rhea" id="RHEA:33275"/>
        <dbReference type="ChEBI" id="CHEBI:15377"/>
        <dbReference type="ChEBI" id="CHEBI:15378"/>
        <dbReference type="ChEBI" id="CHEBI:17389"/>
        <dbReference type="ChEBI" id="CHEBI:17815"/>
        <dbReference type="ChEBI" id="CHEBI:28868"/>
        <dbReference type="EC" id="3.1.1.116"/>
    </reaction>
    <physiologicalReaction direction="left-to-right" evidence="15">
        <dbReference type="Rhea" id="RHEA:33276"/>
    </physiologicalReaction>
</comment>
<evidence type="ECO:0000313" key="19">
    <source>
        <dbReference type="EMBL" id="CAE0696768.1"/>
    </source>
</evidence>
<dbReference type="GO" id="GO:0005886">
    <property type="term" value="C:plasma membrane"/>
    <property type="evidence" value="ECO:0007669"/>
    <property type="project" value="UniProtKB-SubCell"/>
</dbReference>
<dbReference type="GO" id="GO:0016042">
    <property type="term" value="P:lipid catabolic process"/>
    <property type="evidence" value="ECO:0007669"/>
    <property type="project" value="UniProtKB-KW"/>
</dbReference>
<proteinExistence type="predicted"/>
<dbReference type="EMBL" id="HBIW01014194">
    <property type="protein sequence ID" value="CAE0696768.1"/>
    <property type="molecule type" value="Transcribed_RNA"/>
</dbReference>
<evidence type="ECO:0000256" key="16">
    <source>
        <dbReference type="ARBA" id="ARBA00026104"/>
    </source>
</evidence>
<evidence type="ECO:0000256" key="2">
    <source>
        <dbReference type="ARBA" id="ARBA00004651"/>
    </source>
</evidence>
<keyword evidence="22" id="KW-1185">Reference proteome</keyword>
<evidence type="ECO:0000256" key="8">
    <source>
        <dbReference type="ARBA" id="ARBA00022801"/>
    </source>
</evidence>
<dbReference type="AlphaFoldDB" id="A0A6S8V6W0"/>
<keyword evidence="4" id="KW-0597">Phosphoprotein</keyword>
<evidence type="ECO:0000313" key="20">
    <source>
        <dbReference type="EMBL" id="CAE0696769.1"/>
    </source>
</evidence>
<protein>
    <recommendedName>
        <fullName evidence="16">sn-1-specific diacylglycerol lipase</fullName>
        <ecNumber evidence="16">3.1.1.116</ecNumber>
    </recommendedName>
</protein>
<gene>
    <name evidence="19" type="ORF">PCAL00307_LOCUS12204</name>
    <name evidence="20" type="ORF">PCAL00307_LOCUS12205</name>
    <name evidence="21" type="ORF">PECAL_2P27560</name>
</gene>
<evidence type="ECO:0000256" key="4">
    <source>
        <dbReference type="ARBA" id="ARBA00022553"/>
    </source>
</evidence>
<keyword evidence="9" id="KW-0862">Zinc</keyword>
<dbReference type="Pfam" id="PF01764">
    <property type="entry name" value="Lipase_3"/>
    <property type="match status" value="1"/>
</dbReference>
<comment type="subcellular location">
    <subcellularLocation>
        <location evidence="2">Cell membrane</location>
        <topology evidence="2">Multi-pass membrane protein</topology>
    </subcellularLocation>
</comment>
<dbReference type="InterPro" id="IPR000306">
    <property type="entry name" value="Znf_FYVE"/>
</dbReference>
<keyword evidence="5" id="KW-0812">Transmembrane</keyword>
<feature type="domain" description="FYVE-type" evidence="18">
    <location>
        <begin position="606"/>
        <end position="695"/>
    </location>
</feature>
<evidence type="ECO:0000256" key="10">
    <source>
        <dbReference type="ARBA" id="ARBA00022837"/>
    </source>
</evidence>
<dbReference type="EMBL" id="CAKKNE010000002">
    <property type="protein sequence ID" value="CAH0369628.1"/>
    <property type="molecule type" value="Genomic_DNA"/>
</dbReference>
<keyword evidence="6" id="KW-0479">Metal-binding</keyword>
<keyword evidence="3" id="KW-1003">Cell membrane</keyword>
<keyword evidence="14" id="KW-0472">Membrane</keyword>
<evidence type="ECO:0000259" key="18">
    <source>
        <dbReference type="PROSITE" id="PS50178"/>
    </source>
</evidence>
<dbReference type="InterPro" id="IPR002921">
    <property type="entry name" value="Fungal_lipase-type"/>
</dbReference>